<evidence type="ECO:0000313" key="3">
    <source>
        <dbReference type="Proteomes" id="UP001589750"/>
    </source>
</evidence>
<evidence type="ECO:0000313" key="2">
    <source>
        <dbReference type="EMBL" id="MFB9313395.1"/>
    </source>
</evidence>
<comment type="caution">
    <text evidence="2">The sequence shown here is derived from an EMBL/GenBank/DDBJ whole genome shotgun (WGS) entry which is preliminary data.</text>
</comment>
<dbReference type="EMBL" id="JBHMDG010000012">
    <property type="protein sequence ID" value="MFB9313395.1"/>
    <property type="molecule type" value="Genomic_DNA"/>
</dbReference>
<organism evidence="2 3">
    <name type="scientific">Nocardioides plantarum</name>
    <dbReference type="NCBI Taxonomy" id="29299"/>
    <lineage>
        <taxon>Bacteria</taxon>
        <taxon>Bacillati</taxon>
        <taxon>Actinomycetota</taxon>
        <taxon>Actinomycetes</taxon>
        <taxon>Propionibacteriales</taxon>
        <taxon>Nocardioidaceae</taxon>
        <taxon>Nocardioides</taxon>
    </lineage>
</organism>
<keyword evidence="1" id="KW-0732">Signal</keyword>
<accession>A0ABV5KBY6</accession>
<name>A0ABV5KBY6_9ACTN</name>
<keyword evidence="3" id="KW-1185">Reference proteome</keyword>
<sequence length="318" mass="33376">MNNTRKMAVLGIALTAAGGVNLSASPVSAMSAPVVAAAASSEPVTTTTLDASGNYVTTWAFEGSTAEVVGPIPMMIEQAIVPAADGESVAVSATVEPIDNVAPDARAAHTSGGAHRKVSRAASGDFGCGGTAPLVAWPFKGTVKDWGTYAGSVYLCRDSTSSTKAYVIDKQIMTARGYDGLFTDTVPDTFWVQAHAHDHIQAGVLDWKPNTNKSDSNGCTSYDITLAGAVAEASTTAQVCDGTTSPISPHSITYKGVPSVSHGSKFEGNNLFMEGDTPYTIKNLGYRQAKRYSASNPYRNFVAHTGYRFEIDFDKVPE</sequence>
<protein>
    <submittedName>
        <fullName evidence="2">Uncharacterized protein</fullName>
    </submittedName>
</protein>
<proteinExistence type="predicted"/>
<evidence type="ECO:0000256" key="1">
    <source>
        <dbReference type="SAM" id="SignalP"/>
    </source>
</evidence>
<feature type="signal peptide" evidence="1">
    <location>
        <begin position="1"/>
        <end position="29"/>
    </location>
</feature>
<gene>
    <name evidence="2" type="ORF">ACFFRI_10100</name>
</gene>
<dbReference type="Proteomes" id="UP001589750">
    <property type="component" value="Unassembled WGS sequence"/>
</dbReference>
<feature type="chain" id="PRO_5046948319" evidence="1">
    <location>
        <begin position="30"/>
        <end position="318"/>
    </location>
</feature>
<dbReference type="RefSeq" id="WP_140007965.1">
    <property type="nucleotide sequence ID" value="NZ_JBHMDG010000012.1"/>
</dbReference>
<reference evidence="2 3" key="1">
    <citation type="submission" date="2024-09" db="EMBL/GenBank/DDBJ databases">
        <authorList>
            <person name="Sun Q."/>
            <person name="Mori K."/>
        </authorList>
    </citation>
    <scope>NUCLEOTIDE SEQUENCE [LARGE SCALE GENOMIC DNA]</scope>
    <source>
        <strain evidence="2 3">JCM 9626</strain>
    </source>
</reference>